<dbReference type="Gene3D" id="1.10.10.60">
    <property type="entry name" value="Homeodomain-like"/>
    <property type="match status" value="2"/>
</dbReference>
<dbReference type="Pfam" id="PF02311">
    <property type="entry name" value="AraC_binding"/>
    <property type="match status" value="1"/>
</dbReference>
<evidence type="ECO:0000259" key="4">
    <source>
        <dbReference type="PROSITE" id="PS01124"/>
    </source>
</evidence>
<dbReference type="InterPro" id="IPR018060">
    <property type="entry name" value="HTH_AraC"/>
</dbReference>
<comment type="caution">
    <text evidence="6">The sequence shown here is derived from an EMBL/GenBank/DDBJ whole genome shotgun (WGS) entry which is preliminary data.</text>
</comment>
<keyword evidence="2" id="KW-0238">DNA-binding</keyword>
<evidence type="ECO:0000256" key="3">
    <source>
        <dbReference type="ARBA" id="ARBA00023163"/>
    </source>
</evidence>
<gene>
    <name evidence="6" type="ORF">EDD74_10810</name>
    <name evidence="5" type="ORF">FAEUMB_10620</name>
</gene>
<dbReference type="GO" id="GO:0043565">
    <property type="term" value="F:sequence-specific DNA binding"/>
    <property type="evidence" value="ECO:0007669"/>
    <property type="project" value="InterPro"/>
</dbReference>
<dbReference type="PANTHER" id="PTHR43280:SF28">
    <property type="entry name" value="HTH-TYPE TRANSCRIPTIONAL ACTIVATOR RHAS"/>
    <property type="match status" value="1"/>
</dbReference>
<dbReference type="SMART" id="SM00342">
    <property type="entry name" value="HTH_ARAC"/>
    <property type="match status" value="1"/>
</dbReference>
<proteinExistence type="predicted"/>
<evidence type="ECO:0000313" key="6">
    <source>
        <dbReference type="EMBL" id="TCS68436.1"/>
    </source>
</evidence>
<evidence type="ECO:0000256" key="1">
    <source>
        <dbReference type="ARBA" id="ARBA00023015"/>
    </source>
</evidence>
<dbReference type="EMBL" id="BHEO01000002">
    <property type="protein sequence ID" value="GBU04521.1"/>
    <property type="molecule type" value="Genomic_DNA"/>
</dbReference>
<dbReference type="PROSITE" id="PS01124">
    <property type="entry name" value="HTH_ARAC_FAMILY_2"/>
    <property type="match status" value="1"/>
</dbReference>
<dbReference type="Pfam" id="PF12833">
    <property type="entry name" value="HTH_18"/>
    <property type="match status" value="1"/>
</dbReference>
<dbReference type="InterPro" id="IPR009057">
    <property type="entry name" value="Homeodomain-like_sf"/>
</dbReference>
<dbReference type="InterPro" id="IPR020449">
    <property type="entry name" value="Tscrpt_reg_AraC-type_HTH"/>
</dbReference>
<dbReference type="InterPro" id="IPR037923">
    <property type="entry name" value="HTH-like"/>
</dbReference>
<dbReference type="GO" id="GO:0003700">
    <property type="term" value="F:DNA-binding transcription factor activity"/>
    <property type="evidence" value="ECO:0007669"/>
    <property type="project" value="InterPro"/>
</dbReference>
<sequence>MAKLFEKEIGILIDDEPIGNELQLYECGFEECRPTKPYEFIPIDYWVLHYCIDGEGYFQIRDKQNHIHPGDLFMIPPHTKNKYFPMPSNPWSYRWIGIKGTLAKRILHTCGLSSEHYILHHKVDSRLEHLFETVYDDLKSQHKLKALGVTIQLLDYIQHNVYNNEKDELTSSELYFNQAIHFIHKNYFNNISIADIATAANIDRTYMYKLFQKYTKQSPSQYLQQYRLEKANILLRKSPLNITDVSYAVGFQNPPYFTKLYTQYWGITPSEYRKGFLLQDNND</sequence>
<evidence type="ECO:0000313" key="5">
    <source>
        <dbReference type="EMBL" id="GBU04521.1"/>
    </source>
</evidence>
<evidence type="ECO:0000256" key="2">
    <source>
        <dbReference type="ARBA" id="ARBA00023125"/>
    </source>
</evidence>
<dbReference type="Proteomes" id="UP000702954">
    <property type="component" value="Unassembled WGS sequence"/>
</dbReference>
<protein>
    <submittedName>
        <fullName evidence="6">AraC family transcriptional regulator</fullName>
    </submittedName>
</protein>
<dbReference type="RefSeq" id="WP_116441369.1">
    <property type="nucleotide sequence ID" value="NZ_BHEO01000002.1"/>
</dbReference>
<dbReference type="EMBL" id="SLZV01000008">
    <property type="protein sequence ID" value="TCS68436.1"/>
    <property type="molecule type" value="Genomic_DNA"/>
</dbReference>
<dbReference type="PRINTS" id="PR00032">
    <property type="entry name" value="HTHARAC"/>
</dbReference>
<dbReference type="SUPFAM" id="SSF46689">
    <property type="entry name" value="Homeodomain-like"/>
    <property type="match status" value="2"/>
</dbReference>
<keyword evidence="8" id="KW-1185">Reference proteome</keyword>
<evidence type="ECO:0000313" key="8">
    <source>
        <dbReference type="Proteomes" id="UP000702954"/>
    </source>
</evidence>
<name>A0A4R3JP91_9FIRM</name>
<feature type="domain" description="HTH araC/xylS-type" evidence="4">
    <location>
        <begin position="177"/>
        <end position="275"/>
    </location>
</feature>
<dbReference type="PANTHER" id="PTHR43280">
    <property type="entry name" value="ARAC-FAMILY TRANSCRIPTIONAL REGULATOR"/>
    <property type="match status" value="1"/>
</dbReference>
<dbReference type="InterPro" id="IPR003313">
    <property type="entry name" value="AraC-bd"/>
</dbReference>
<dbReference type="SUPFAM" id="SSF51215">
    <property type="entry name" value="Regulatory protein AraC"/>
    <property type="match status" value="1"/>
</dbReference>
<keyword evidence="3" id="KW-0804">Transcription</keyword>
<dbReference type="CDD" id="cd06986">
    <property type="entry name" value="cupin_MmsR-like_N"/>
    <property type="match status" value="1"/>
</dbReference>
<organism evidence="6 7">
    <name type="scientific">Faecalimonas umbilicata</name>
    <dbReference type="NCBI Taxonomy" id="1912855"/>
    <lineage>
        <taxon>Bacteria</taxon>
        <taxon>Bacillati</taxon>
        <taxon>Bacillota</taxon>
        <taxon>Clostridia</taxon>
        <taxon>Lachnospirales</taxon>
        <taxon>Lachnospiraceae</taxon>
        <taxon>Faecalimonas</taxon>
    </lineage>
</organism>
<dbReference type="Gene3D" id="2.60.120.280">
    <property type="entry name" value="Regulatory protein AraC"/>
    <property type="match status" value="1"/>
</dbReference>
<dbReference type="AlphaFoldDB" id="A0A4R3JP91"/>
<reference evidence="6 7" key="2">
    <citation type="submission" date="2019-03" db="EMBL/GenBank/DDBJ databases">
        <title>Genomic Encyclopedia of Type Strains, Phase IV (KMG-IV): sequencing the most valuable type-strain genomes for metagenomic binning, comparative biology and taxonomic classification.</title>
        <authorList>
            <person name="Goeker M."/>
        </authorList>
    </citation>
    <scope>NUCLEOTIDE SEQUENCE [LARGE SCALE GENOMIC DNA]</scope>
    <source>
        <strain evidence="6 7">DSM 103426</strain>
    </source>
</reference>
<keyword evidence="1" id="KW-0805">Transcription regulation</keyword>
<accession>A0A4R3JP91</accession>
<evidence type="ECO:0000313" key="7">
    <source>
        <dbReference type="Proteomes" id="UP000294613"/>
    </source>
</evidence>
<reference evidence="5 8" key="1">
    <citation type="journal article" date="2018" name="Int. J. Syst. Evol. Microbiol.">
        <title>Draft Genome Sequence of Faecalimonas umbilicata JCM 30896T, an Acetate-Producing Bacterium Isolated from Human Feces.</title>
        <authorList>
            <person name="Sakamoto M."/>
            <person name="Ikeyama N."/>
            <person name="Yuki M."/>
            <person name="Ohkuma M."/>
        </authorList>
    </citation>
    <scope>NUCLEOTIDE SEQUENCE [LARGE SCALE GENOMIC DNA]</scope>
    <source>
        <strain evidence="5 8">EGH7</strain>
    </source>
</reference>
<dbReference type="Proteomes" id="UP000294613">
    <property type="component" value="Unassembled WGS sequence"/>
</dbReference>